<keyword evidence="2" id="KW-1185">Reference proteome</keyword>
<accession>A0A1D7QN57</accession>
<protein>
    <submittedName>
        <fullName evidence="1">Uncharacterized protein</fullName>
    </submittedName>
</protein>
<dbReference type="AlphaFoldDB" id="A0A1D7QN57"/>
<gene>
    <name evidence="1" type="ORF">BFS30_24730</name>
</gene>
<sequence length="147" mass="17026">MRNKEAIMDLIGRVAIVDPYQDAMQLLRPGECCVIQDIRSELPCERVYVAFEDGKVDYFHPTDLLILRPRSDILRSIVTSTANMNKDDYKNLIKVLKLQTDKKTVLALQLAVSKECYFIHCITSCQDWVAMKETQRLKQFKQSGKRI</sequence>
<dbReference type="KEGG" id="psty:BFS30_24730"/>
<reference evidence="1 2" key="1">
    <citation type="submission" date="2016-08" db="EMBL/GenBank/DDBJ databases">
        <authorList>
            <person name="Seilhamer J.J."/>
        </authorList>
    </citation>
    <scope>NUCLEOTIDE SEQUENCE [LARGE SCALE GENOMIC DNA]</scope>
    <source>
        <strain evidence="1 2">DX4</strain>
    </source>
</reference>
<proteinExistence type="predicted"/>
<name>A0A1D7QN57_9SPHI</name>
<evidence type="ECO:0000313" key="2">
    <source>
        <dbReference type="Proteomes" id="UP000094313"/>
    </source>
</evidence>
<evidence type="ECO:0000313" key="1">
    <source>
        <dbReference type="EMBL" id="AOM80083.1"/>
    </source>
</evidence>
<dbReference type="EMBL" id="CP017141">
    <property type="protein sequence ID" value="AOM80083.1"/>
    <property type="molecule type" value="Genomic_DNA"/>
</dbReference>
<dbReference type="Proteomes" id="UP000094313">
    <property type="component" value="Chromosome"/>
</dbReference>
<organism evidence="1 2">
    <name type="scientific">Pedobacter steynii</name>
    <dbReference type="NCBI Taxonomy" id="430522"/>
    <lineage>
        <taxon>Bacteria</taxon>
        <taxon>Pseudomonadati</taxon>
        <taxon>Bacteroidota</taxon>
        <taxon>Sphingobacteriia</taxon>
        <taxon>Sphingobacteriales</taxon>
        <taxon>Sphingobacteriaceae</taxon>
        <taxon>Pedobacter</taxon>
    </lineage>
</organism>